<dbReference type="EMBL" id="CP021474">
    <property type="protein sequence ID" value="ARW19715.1"/>
    <property type="molecule type" value="Genomic_DNA"/>
</dbReference>
<evidence type="ECO:0000313" key="3">
    <source>
        <dbReference type="Proteomes" id="UP000196118"/>
    </source>
</evidence>
<name>A0A1Y0VNJ0_PEDPE</name>
<organism evidence="2 3">
    <name type="scientific">Pediococcus pentosaceus</name>
    <dbReference type="NCBI Taxonomy" id="1255"/>
    <lineage>
        <taxon>Bacteria</taxon>
        <taxon>Bacillati</taxon>
        <taxon>Bacillota</taxon>
        <taxon>Bacilli</taxon>
        <taxon>Lactobacillales</taxon>
        <taxon>Lactobacillaceae</taxon>
        <taxon>Pediococcus</taxon>
    </lineage>
</organism>
<feature type="region of interest" description="Disordered" evidence="1">
    <location>
        <begin position="1"/>
        <end position="20"/>
    </location>
</feature>
<dbReference type="RefSeq" id="WP_094104463.1">
    <property type="nucleotide sequence ID" value="NZ_CP046938.1"/>
</dbReference>
<dbReference type="InterPro" id="IPR006448">
    <property type="entry name" value="Phage_term_ssu_P27"/>
</dbReference>
<dbReference type="AlphaFoldDB" id="A0A1Y0VNJ0"/>
<accession>A0A1Y0VNJ0</accession>
<gene>
    <name evidence="2" type="ORF">S100892_01142</name>
</gene>
<reference evidence="2 3" key="1">
    <citation type="submission" date="2017-05" db="EMBL/GenBank/DDBJ databases">
        <title>Genome sequence of Pediococcus pentosaceus strain SRCM100892.</title>
        <authorList>
            <person name="Cho S.H."/>
        </authorList>
    </citation>
    <scope>NUCLEOTIDE SEQUENCE [LARGE SCALE GENOMIC DNA]</scope>
    <source>
        <strain evidence="2 3">SRCM100892</strain>
    </source>
</reference>
<dbReference type="NCBIfam" id="TIGR01558">
    <property type="entry name" value="sm_term_P27"/>
    <property type="match status" value="1"/>
</dbReference>
<sequence>MPQKPYKDRNDGRLSKNPPKYLGAQAKAVWRKIVPFLEGEEKVQRIDSSLVEFYATQYEIYRNAYEHIKENGEVTPIYKSLQNSEGKIVGKDFMGWKKNPMTSIYDSALKSLIKTGAELGLSPKSRSELLQLVEPKKKGKKSLAEKLKEGAGDF</sequence>
<proteinExistence type="predicted"/>
<dbReference type="Proteomes" id="UP000196118">
    <property type="component" value="Chromosome"/>
</dbReference>
<evidence type="ECO:0000256" key="1">
    <source>
        <dbReference type="SAM" id="MobiDB-lite"/>
    </source>
</evidence>
<evidence type="ECO:0000313" key="2">
    <source>
        <dbReference type="EMBL" id="ARW19715.1"/>
    </source>
</evidence>
<protein>
    <recommendedName>
        <fullName evidence="4">Phage terminase small subunit P27 family</fullName>
    </recommendedName>
</protein>
<dbReference type="Pfam" id="PF05119">
    <property type="entry name" value="Terminase_4"/>
    <property type="match status" value="1"/>
</dbReference>
<evidence type="ECO:0008006" key="4">
    <source>
        <dbReference type="Google" id="ProtNLM"/>
    </source>
</evidence>
<feature type="compositionally biased region" description="Basic and acidic residues" evidence="1">
    <location>
        <begin position="1"/>
        <end position="14"/>
    </location>
</feature>